<proteinExistence type="predicted"/>
<evidence type="ECO:0000259" key="1">
    <source>
        <dbReference type="PROSITE" id="PS51186"/>
    </source>
</evidence>
<feature type="domain" description="N-acetyltransferase" evidence="1">
    <location>
        <begin position="188"/>
        <end position="325"/>
    </location>
</feature>
<name>A0A182QI03_9DIPT</name>
<protein>
    <recommendedName>
        <fullName evidence="1">N-acetyltransferase domain-containing protein</fullName>
    </recommendedName>
</protein>
<dbReference type="EMBL" id="AXCN02002069">
    <property type="status" value="NOT_ANNOTATED_CDS"/>
    <property type="molecule type" value="Genomic_DNA"/>
</dbReference>
<dbReference type="InterPro" id="IPR000182">
    <property type="entry name" value="GNAT_dom"/>
</dbReference>
<organism evidence="2 3">
    <name type="scientific">Anopheles farauti</name>
    <dbReference type="NCBI Taxonomy" id="69004"/>
    <lineage>
        <taxon>Eukaryota</taxon>
        <taxon>Metazoa</taxon>
        <taxon>Ecdysozoa</taxon>
        <taxon>Arthropoda</taxon>
        <taxon>Hexapoda</taxon>
        <taxon>Insecta</taxon>
        <taxon>Pterygota</taxon>
        <taxon>Neoptera</taxon>
        <taxon>Endopterygota</taxon>
        <taxon>Diptera</taxon>
        <taxon>Nematocera</taxon>
        <taxon>Culicoidea</taxon>
        <taxon>Culicidae</taxon>
        <taxon>Anophelinae</taxon>
        <taxon>Anopheles</taxon>
    </lineage>
</organism>
<reference evidence="3" key="1">
    <citation type="submission" date="2014-01" db="EMBL/GenBank/DDBJ databases">
        <title>The Genome Sequence of Anopheles farauti FAR1 (V2).</title>
        <authorList>
            <consortium name="The Broad Institute Genomics Platform"/>
            <person name="Neafsey D.E."/>
            <person name="Besansky N."/>
            <person name="Howell P."/>
            <person name="Walton C."/>
            <person name="Young S.K."/>
            <person name="Zeng Q."/>
            <person name="Gargeya S."/>
            <person name="Fitzgerald M."/>
            <person name="Haas B."/>
            <person name="Abouelleil A."/>
            <person name="Allen A.W."/>
            <person name="Alvarado L."/>
            <person name="Arachchi H.M."/>
            <person name="Berlin A.M."/>
            <person name="Chapman S.B."/>
            <person name="Gainer-Dewar J."/>
            <person name="Goldberg J."/>
            <person name="Griggs A."/>
            <person name="Gujja S."/>
            <person name="Hansen M."/>
            <person name="Howarth C."/>
            <person name="Imamovic A."/>
            <person name="Ireland A."/>
            <person name="Larimer J."/>
            <person name="McCowan C."/>
            <person name="Murphy C."/>
            <person name="Pearson M."/>
            <person name="Poon T.W."/>
            <person name="Priest M."/>
            <person name="Roberts A."/>
            <person name="Saif S."/>
            <person name="Shea T."/>
            <person name="Sisk P."/>
            <person name="Sykes S."/>
            <person name="Wortman J."/>
            <person name="Nusbaum C."/>
            <person name="Birren B."/>
        </authorList>
    </citation>
    <scope>NUCLEOTIDE SEQUENCE [LARGE SCALE GENOMIC DNA]</scope>
    <source>
        <strain evidence="3">FAR1</strain>
    </source>
</reference>
<reference evidence="2" key="2">
    <citation type="submission" date="2020-05" db="UniProtKB">
        <authorList>
            <consortium name="EnsemblMetazoa"/>
        </authorList>
    </citation>
    <scope>IDENTIFICATION</scope>
    <source>
        <strain evidence="2">FAR1</strain>
    </source>
</reference>
<dbReference type="InterPro" id="IPR053225">
    <property type="entry name" value="Acyl-CoA_N-acyltransferase"/>
</dbReference>
<dbReference type="Proteomes" id="UP000075886">
    <property type="component" value="Unassembled WGS sequence"/>
</dbReference>
<accession>A0A182QI03</accession>
<dbReference type="InterPro" id="IPR016181">
    <property type="entry name" value="Acyl_CoA_acyltransferase"/>
</dbReference>
<evidence type="ECO:0000313" key="3">
    <source>
        <dbReference type="Proteomes" id="UP000075886"/>
    </source>
</evidence>
<dbReference type="SUPFAM" id="SSF55729">
    <property type="entry name" value="Acyl-CoA N-acyltransferases (Nat)"/>
    <property type="match status" value="2"/>
</dbReference>
<dbReference type="Pfam" id="PF08445">
    <property type="entry name" value="FR47"/>
    <property type="match status" value="2"/>
</dbReference>
<dbReference type="VEuPathDB" id="VectorBase:AFAF010555"/>
<dbReference type="Gene3D" id="3.40.630.30">
    <property type="match status" value="3"/>
</dbReference>
<dbReference type="PANTHER" id="PTHR20958">
    <property type="entry name" value="GLYCINE N-ACYLTRANSFERASE-LIKE PROTEIN"/>
    <property type="match status" value="1"/>
</dbReference>
<evidence type="ECO:0000313" key="2">
    <source>
        <dbReference type="EnsemblMetazoa" id="AFAF010555-PA"/>
    </source>
</evidence>
<dbReference type="STRING" id="69004.A0A182QI03"/>
<dbReference type="PROSITE" id="PS51186">
    <property type="entry name" value="GNAT"/>
    <property type="match status" value="1"/>
</dbReference>
<dbReference type="AlphaFoldDB" id="A0A182QI03"/>
<dbReference type="InterPro" id="IPR013653">
    <property type="entry name" value="GCN5-like_dom"/>
</dbReference>
<keyword evidence="3" id="KW-1185">Reference proteome</keyword>
<dbReference type="EnsemblMetazoa" id="AFAF010555-RA">
    <property type="protein sequence ID" value="AFAF010555-PA"/>
    <property type="gene ID" value="AFAF010555"/>
</dbReference>
<sequence length="521" mass="60575">MPIVWCYQLIRSSKCTQSSLNLLYIDIAFEDEPNVQTMENTDRLCVIPPADWTELRDLYRRNWPEHHVAYTTIDNFVRWYEKDGGIKNLTIFCLNGSWREDGTYLVVDRYQLFVYSLERENCVLEKALHLLDWSGGLKVSSLLARHRQPVINVITAKSLSKEYDSETYLYYMPKDECVALRLIVPEGFELRSLAPKDVRQANDVWPNKHTGSLFLLQRLAAWNPNVGLYEQSSGKLVAWCFRLQAGALGALQVDEDYKRRGFGTVVTIALAKQIAALGHDCYGLVNAANTPSKQMFERVGFKHDGEAYWLRTIPTFAAYFAMPMDDSDQLVEILHPDWVELRDLYRKDWPKHEFAFYLLENYVRWKAHHSEVVKCYSLNGNWRADETFVLKFEKLQLKNLDHIYHQWPLRDHISYEAGYGLLKRLILLNESVGLFNEKDLLVSWCLSDQTGAHSDLQTMSSYCRNGYGRMVVIELAKRLARAGSDSKAYVLQENENSVRLFESVGFQKIQNLHWTVVHKQR</sequence>
<dbReference type="PANTHER" id="PTHR20958:SF10">
    <property type="entry name" value="GH05617P-RELATED"/>
    <property type="match status" value="1"/>
</dbReference>
<dbReference type="GO" id="GO:0016747">
    <property type="term" value="F:acyltransferase activity, transferring groups other than amino-acyl groups"/>
    <property type="evidence" value="ECO:0007669"/>
    <property type="project" value="InterPro"/>
</dbReference>